<sequence>MLRPLFPRKFPWIPATDVAGEVIDVGPGVNNFKVGDKVVSMLDVFVSYIFTLHSPILVVLFAGGNFDPFTYQIRLYIISDWSD</sequence>
<feature type="domain" description="Alcohol dehydrogenase-like N-terminal" evidence="2">
    <location>
        <begin position="8"/>
        <end position="39"/>
    </location>
</feature>
<accession>A0A251V0R1</accession>
<dbReference type="InterPro" id="IPR011032">
    <property type="entry name" value="GroES-like_sf"/>
</dbReference>
<dbReference type="Pfam" id="PF08240">
    <property type="entry name" value="ADH_N"/>
    <property type="match status" value="1"/>
</dbReference>
<keyword evidence="5" id="KW-1185">Reference proteome</keyword>
<dbReference type="InParanoid" id="A0A251V0R1"/>
<evidence type="ECO:0000313" key="3">
    <source>
        <dbReference type="EMBL" id="KAF5810341.1"/>
    </source>
</evidence>
<keyword evidence="1" id="KW-0812">Transmembrane</keyword>
<dbReference type="Proteomes" id="UP000215914">
    <property type="component" value="Chromosome 4"/>
</dbReference>
<reference evidence="4" key="2">
    <citation type="submission" date="2017-02" db="EMBL/GenBank/DDBJ databases">
        <title>Sunflower complete genome.</title>
        <authorList>
            <person name="Langlade N."/>
            <person name="Munos S."/>
        </authorList>
    </citation>
    <scope>NUCLEOTIDE SEQUENCE [LARGE SCALE GENOMIC DNA]</scope>
    <source>
        <tissue evidence="4">Leaves</tissue>
    </source>
</reference>
<evidence type="ECO:0000256" key="1">
    <source>
        <dbReference type="SAM" id="Phobius"/>
    </source>
</evidence>
<proteinExistence type="predicted"/>
<keyword evidence="1" id="KW-1133">Transmembrane helix</keyword>
<evidence type="ECO:0000313" key="4">
    <source>
        <dbReference type="EMBL" id="OTG28181.1"/>
    </source>
</evidence>
<dbReference type="InterPro" id="IPR013154">
    <property type="entry name" value="ADH-like_N"/>
</dbReference>
<dbReference type="STRING" id="4232.A0A251V0R1"/>
<dbReference type="EMBL" id="CM007893">
    <property type="protein sequence ID" value="OTG28181.1"/>
    <property type="molecule type" value="Genomic_DNA"/>
</dbReference>
<name>A0A251V0R1_HELAN</name>
<dbReference type="EMBL" id="MNCJ02000319">
    <property type="protein sequence ID" value="KAF5810341.1"/>
    <property type="molecule type" value="Genomic_DNA"/>
</dbReference>
<dbReference type="InterPro" id="IPR052733">
    <property type="entry name" value="Chloroplast_QOR"/>
</dbReference>
<dbReference type="Gramene" id="mRNA:HanXRQr2_Chr04g0168271">
    <property type="protein sequence ID" value="mRNA:HanXRQr2_Chr04g0168271"/>
    <property type="gene ID" value="HanXRQr2_Chr04g0168271"/>
</dbReference>
<reference evidence="3" key="3">
    <citation type="submission" date="2020-06" db="EMBL/GenBank/DDBJ databases">
        <title>Helianthus annuus Genome sequencing and assembly Release 2.</title>
        <authorList>
            <person name="Gouzy J."/>
            <person name="Langlade N."/>
            <person name="Munos S."/>
        </authorList>
    </citation>
    <scope>NUCLEOTIDE SEQUENCE</scope>
    <source>
        <tissue evidence="3">Leaves</tissue>
    </source>
</reference>
<dbReference type="SUPFAM" id="SSF50129">
    <property type="entry name" value="GroES-like"/>
    <property type="match status" value="1"/>
</dbReference>
<dbReference type="PANTHER" id="PTHR44013">
    <property type="entry name" value="ZINC-TYPE ALCOHOL DEHYDROGENASE-LIKE PROTEIN C16A3.02C"/>
    <property type="match status" value="1"/>
</dbReference>
<feature type="transmembrane region" description="Helical" evidence="1">
    <location>
        <begin position="45"/>
        <end position="66"/>
    </location>
</feature>
<keyword evidence="1" id="KW-0472">Membrane</keyword>
<dbReference type="Gene3D" id="3.90.180.10">
    <property type="entry name" value="Medium-chain alcohol dehydrogenases, catalytic domain"/>
    <property type="match status" value="1"/>
</dbReference>
<evidence type="ECO:0000259" key="2">
    <source>
        <dbReference type="Pfam" id="PF08240"/>
    </source>
</evidence>
<evidence type="ECO:0000313" key="5">
    <source>
        <dbReference type="Proteomes" id="UP000215914"/>
    </source>
</evidence>
<protein>
    <submittedName>
        <fullName evidence="3">GroES-like superfamily, alcohol dehydrogenase</fullName>
    </submittedName>
    <submittedName>
        <fullName evidence="4">Putative alcohol dehydrogenase superfamily, zinc-type, GroES-like protein</fullName>
    </submittedName>
</protein>
<organism evidence="4 5">
    <name type="scientific">Helianthus annuus</name>
    <name type="common">Common sunflower</name>
    <dbReference type="NCBI Taxonomy" id="4232"/>
    <lineage>
        <taxon>Eukaryota</taxon>
        <taxon>Viridiplantae</taxon>
        <taxon>Streptophyta</taxon>
        <taxon>Embryophyta</taxon>
        <taxon>Tracheophyta</taxon>
        <taxon>Spermatophyta</taxon>
        <taxon>Magnoliopsida</taxon>
        <taxon>eudicotyledons</taxon>
        <taxon>Gunneridae</taxon>
        <taxon>Pentapetalae</taxon>
        <taxon>asterids</taxon>
        <taxon>campanulids</taxon>
        <taxon>Asterales</taxon>
        <taxon>Asteraceae</taxon>
        <taxon>Asteroideae</taxon>
        <taxon>Heliantheae alliance</taxon>
        <taxon>Heliantheae</taxon>
        <taxon>Helianthus</taxon>
    </lineage>
</organism>
<dbReference type="PANTHER" id="PTHR44013:SF1">
    <property type="entry name" value="ZINC-TYPE ALCOHOL DEHYDROGENASE-LIKE PROTEIN C16A3.02C"/>
    <property type="match status" value="1"/>
</dbReference>
<reference evidence="3 5" key="1">
    <citation type="journal article" date="2017" name="Nature">
        <title>The sunflower genome provides insights into oil metabolism, flowering and Asterid evolution.</title>
        <authorList>
            <person name="Badouin H."/>
            <person name="Gouzy J."/>
            <person name="Grassa C.J."/>
            <person name="Murat F."/>
            <person name="Staton S.E."/>
            <person name="Cottret L."/>
            <person name="Lelandais-Briere C."/>
            <person name="Owens G.L."/>
            <person name="Carrere S."/>
            <person name="Mayjonade B."/>
            <person name="Legrand L."/>
            <person name="Gill N."/>
            <person name="Kane N.C."/>
            <person name="Bowers J.E."/>
            <person name="Hubner S."/>
            <person name="Bellec A."/>
            <person name="Berard A."/>
            <person name="Berges H."/>
            <person name="Blanchet N."/>
            <person name="Boniface M.C."/>
            <person name="Brunel D."/>
            <person name="Catrice O."/>
            <person name="Chaidir N."/>
            <person name="Claudel C."/>
            <person name="Donnadieu C."/>
            <person name="Faraut T."/>
            <person name="Fievet G."/>
            <person name="Helmstetter N."/>
            <person name="King M."/>
            <person name="Knapp S.J."/>
            <person name="Lai Z."/>
            <person name="Le Paslier M.C."/>
            <person name="Lippi Y."/>
            <person name="Lorenzon L."/>
            <person name="Mandel J.R."/>
            <person name="Marage G."/>
            <person name="Marchand G."/>
            <person name="Marquand E."/>
            <person name="Bret-Mestries E."/>
            <person name="Morien E."/>
            <person name="Nambeesan S."/>
            <person name="Nguyen T."/>
            <person name="Pegot-Espagnet P."/>
            <person name="Pouilly N."/>
            <person name="Raftis F."/>
            <person name="Sallet E."/>
            <person name="Schiex T."/>
            <person name="Thomas J."/>
            <person name="Vandecasteele C."/>
            <person name="Vares D."/>
            <person name="Vear F."/>
            <person name="Vautrin S."/>
            <person name="Crespi M."/>
            <person name="Mangin B."/>
            <person name="Burke J.M."/>
            <person name="Salse J."/>
            <person name="Munos S."/>
            <person name="Vincourt P."/>
            <person name="Rieseberg L.H."/>
            <person name="Langlade N.B."/>
        </authorList>
    </citation>
    <scope>NUCLEOTIDE SEQUENCE [LARGE SCALE GENOMIC DNA]</scope>
    <source>
        <strain evidence="5">cv. SF193</strain>
        <tissue evidence="3">Leaves</tissue>
    </source>
</reference>
<dbReference type="AlphaFoldDB" id="A0A251V0R1"/>
<gene>
    <name evidence="4" type="ORF">HannXRQ_Chr04g0108341</name>
    <name evidence="3" type="ORF">HanXRQr2_Chr04g0168271</name>
</gene>